<feature type="transmembrane region" description="Helical" evidence="6">
    <location>
        <begin position="94"/>
        <end position="118"/>
    </location>
</feature>
<accession>A0A080V0H4</accession>
<feature type="transmembrane region" description="Helical" evidence="6">
    <location>
        <begin position="145"/>
        <end position="164"/>
    </location>
</feature>
<comment type="subcellular location">
    <subcellularLocation>
        <location evidence="1">Cell membrane</location>
        <topology evidence="1">Multi-pass membrane protein</topology>
    </subcellularLocation>
</comment>
<dbReference type="InterPro" id="IPR022791">
    <property type="entry name" value="L-PG_synthase/AglD"/>
</dbReference>
<keyword evidence="3 6" id="KW-0812">Transmembrane</keyword>
<name>A0A080V0H4_PSEAI</name>
<protein>
    <submittedName>
        <fullName evidence="7">Inner membrane protein YbhN</fullName>
    </submittedName>
    <submittedName>
        <fullName evidence="8">UPF0104 family protein</fullName>
    </submittedName>
</protein>
<dbReference type="AlphaFoldDB" id="A0A080V0H4"/>
<gene>
    <name evidence="7" type="primary">ybhN</name>
    <name evidence="8" type="ORF">GUL26_23200</name>
    <name evidence="7" type="ORF">PAERUG_P19_London_7_VIM_2_05_10_01402</name>
</gene>
<evidence type="ECO:0000313" key="8">
    <source>
        <dbReference type="EMBL" id="MZZ15165.1"/>
    </source>
</evidence>
<sequence>MNGSGHEATSTPPRRSHWRWLRRLLTLAFFVLVPVLLFLLVKNLDWQEVRHALGEYRPATLFLGLLLAAAGYTVFSSFDLLSRYYIGHSLPKRRVFTVAFVCNAFNLNLSSWVGAVALRYRLYSRLGLDIADITRILTFSLVTNWFGYLLLAGILFSCGLPALPPGWKLGSDGLRLIGALLLALAAGYLLACRFARRRAWGWREHRLTLPSWRLAALQGLLGASNWSLMALLLYSLLPHSVDYPSVLAILLISSIAGVITHIPAGLGVLEAVFIALLQGRLSQGVLLAALIGYRVLYFLLPLALACVVYLLLERRAIRLRRKQRRLRQGQA</sequence>
<reference evidence="7" key="1">
    <citation type="submission" date="2015-06" db="EMBL/GenBank/DDBJ databases">
        <authorList>
            <person name="Radhakrishnan R."/>
            <person name="Underwood A."/>
            <person name="Al-Shahib A."/>
        </authorList>
    </citation>
    <scope>NUCLEOTIDE SEQUENCE</scope>
    <source>
        <strain evidence="7">P19_London_7_VIM_2_05_10</strain>
    </source>
</reference>
<evidence type="ECO:0000256" key="4">
    <source>
        <dbReference type="ARBA" id="ARBA00022989"/>
    </source>
</evidence>
<dbReference type="EMBL" id="CVVU01000066">
    <property type="protein sequence ID" value="CRO34095.1"/>
    <property type="molecule type" value="Genomic_DNA"/>
</dbReference>
<organism evidence="8 10">
    <name type="scientific">Pseudomonas aeruginosa</name>
    <dbReference type="NCBI Taxonomy" id="287"/>
    <lineage>
        <taxon>Bacteria</taxon>
        <taxon>Pseudomonadati</taxon>
        <taxon>Pseudomonadota</taxon>
        <taxon>Gammaproteobacteria</taxon>
        <taxon>Pseudomonadales</taxon>
        <taxon>Pseudomonadaceae</taxon>
        <taxon>Pseudomonas</taxon>
    </lineage>
</organism>
<evidence type="ECO:0000313" key="9">
    <source>
        <dbReference type="Proteomes" id="UP000045039"/>
    </source>
</evidence>
<evidence type="ECO:0000256" key="3">
    <source>
        <dbReference type="ARBA" id="ARBA00022692"/>
    </source>
</evidence>
<proteinExistence type="predicted"/>
<feature type="transmembrane region" description="Helical" evidence="6">
    <location>
        <begin position="20"/>
        <end position="41"/>
    </location>
</feature>
<feature type="transmembrane region" description="Helical" evidence="6">
    <location>
        <begin position="176"/>
        <end position="196"/>
    </location>
</feature>
<reference evidence="9" key="2">
    <citation type="submission" date="2015-06" db="EMBL/GenBank/DDBJ databases">
        <authorList>
            <person name="Radhakrishnan Rajesh"/>
            <person name="Underwood Anthony"/>
            <person name="Al-Shahib Ali"/>
        </authorList>
    </citation>
    <scope>NUCLEOTIDE SEQUENCE [LARGE SCALE GENOMIC DNA]</scope>
    <source>
        <strain evidence="9">P19_London_7_VIM_2_05_10</strain>
    </source>
</reference>
<keyword evidence="4 6" id="KW-1133">Transmembrane helix</keyword>
<dbReference type="SMR" id="A0A080V0H4"/>
<evidence type="ECO:0000313" key="7">
    <source>
        <dbReference type="EMBL" id="CRO34095.1"/>
    </source>
</evidence>
<dbReference type="GO" id="GO:0005886">
    <property type="term" value="C:plasma membrane"/>
    <property type="evidence" value="ECO:0007669"/>
    <property type="project" value="UniProtKB-SubCell"/>
</dbReference>
<comment type="caution">
    <text evidence="8">The sequence shown here is derived from an EMBL/GenBank/DDBJ whole genome shotgun (WGS) entry which is preliminary data.</text>
</comment>
<dbReference type="Pfam" id="PF03706">
    <property type="entry name" value="LPG_synthase_TM"/>
    <property type="match status" value="1"/>
</dbReference>
<dbReference type="EMBL" id="WXZT01000016">
    <property type="protein sequence ID" value="MZZ15165.1"/>
    <property type="molecule type" value="Genomic_DNA"/>
</dbReference>
<feature type="transmembrane region" description="Helical" evidence="6">
    <location>
        <begin position="295"/>
        <end position="312"/>
    </location>
</feature>
<keyword evidence="5 6" id="KW-0472">Membrane</keyword>
<dbReference type="Proteomes" id="UP000045039">
    <property type="component" value="Unassembled WGS sequence"/>
</dbReference>
<feature type="transmembrane region" description="Helical" evidence="6">
    <location>
        <begin position="216"/>
        <end position="237"/>
    </location>
</feature>
<dbReference type="eggNOG" id="COG0392">
    <property type="taxonomic scope" value="Bacteria"/>
</dbReference>
<feature type="transmembrane region" description="Helical" evidence="6">
    <location>
        <begin position="249"/>
        <end position="275"/>
    </location>
</feature>
<evidence type="ECO:0000256" key="1">
    <source>
        <dbReference type="ARBA" id="ARBA00004651"/>
    </source>
</evidence>
<dbReference type="OMA" id="VWKVIRN"/>
<dbReference type="RefSeq" id="WP_003113647.1">
    <property type="nucleotide sequence ID" value="NZ_AP014839.1"/>
</dbReference>
<dbReference type="PANTHER" id="PTHR39087:SF2">
    <property type="entry name" value="UPF0104 MEMBRANE PROTEIN MJ1595"/>
    <property type="match status" value="1"/>
</dbReference>
<dbReference type="Proteomes" id="UP000644192">
    <property type="component" value="Unassembled WGS sequence"/>
</dbReference>
<keyword evidence="2" id="KW-1003">Cell membrane</keyword>
<dbReference type="PANTHER" id="PTHR39087">
    <property type="entry name" value="UPF0104 MEMBRANE PROTEIN MJ1595"/>
    <property type="match status" value="1"/>
</dbReference>
<feature type="transmembrane region" description="Helical" evidence="6">
    <location>
        <begin position="61"/>
        <end position="82"/>
    </location>
</feature>
<evidence type="ECO:0000256" key="2">
    <source>
        <dbReference type="ARBA" id="ARBA00022475"/>
    </source>
</evidence>
<evidence type="ECO:0000256" key="6">
    <source>
        <dbReference type="SAM" id="Phobius"/>
    </source>
</evidence>
<reference evidence="8" key="3">
    <citation type="submission" date="2020-01" db="EMBL/GenBank/DDBJ databases">
        <title>Bacteria Cultured from War Wounds Associated with the Conflict in Eastern Ukraine.</title>
        <authorList>
            <person name="Snesrud E."/>
            <person name="Galac M.R."/>
            <person name="Mc Gann P."/>
            <person name="Valentine K."/>
            <person name="Viacheslav K."/>
        </authorList>
    </citation>
    <scope>NUCLEOTIDE SEQUENCE</scope>
    <source>
        <strain evidence="8">VNMU148</strain>
    </source>
</reference>
<evidence type="ECO:0000256" key="5">
    <source>
        <dbReference type="ARBA" id="ARBA00023136"/>
    </source>
</evidence>
<evidence type="ECO:0000313" key="10">
    <source>
        <dbReference type="Proteomes" id="UP000644192"/>
    </source>
</evidence>